<dbReference type="EMBL" id="BARS01036157">
    <property type="protein sequence ID" value="GAG26423.1"/>
    <property type="molecule type" value="Genomic_DNA"/>
</dbReference>
<organism evidence="1">
    <name type="scientific">marine sediment metagenome</name>
    <dbReference type="NCBI Taxonomy" id="412755"/>
    <lineage>
        <taxon>unclassified sequences</taxon>
        <taxon>metagenomes</taxon>
        <taxon>ecological metagenomes</taxon>
    </lineage>
</organism>
<dbReference type="AlphaFoldDB" id="X0WPI8"/>
<proteinExistence type="predicted"/>
<feature type="non-terminal residue" evidence="1">
    <location>
        <position position="55"/>
    </location>
</feature>
<gene>
    <name evidence="1" type="ORF">S01H1_55609</name>
</gene>
<name>X0WPI8_9ZZZZ</name>
<reference evidence="1" key="1">
    <citation type="journal article" date="2014" name="Front. Microbiol.">
        <title>High frequency of phylogenetically diverse reductive dehalogenase-homologous genes in deep subseafloor sedimentary metagenomes.</title>
        <authorList>
            <person name="Kawai M."/>
            <person name="Futagami T."/>
            <person name="Toyoda A."/>
            <person name="Takaki Y."/>
            <person name="Nishi S."/>
            <person name="Hori S."/>
            <person name="Arai W."/>
            <person name="Tsubouchi T."/>
            <person name="Morono Y."/>
            <person name="Uchiyama I."/>
            <person name="Ito T."/>
            <person name="Fujiyama A."/>
            <person name="Inagaki F."/>
            <person name="Takami H."/>
        </authorList>
    </citation>
    <scope>NUCLEOTIDE SEQUENCE</scope>
    <source>
        <strain evidence="1">Expedition CK06-06</strain>
    </source>
</reference>
<comment type="caution">
    <text evidence="1">The sequence shown here is derived from an EMBL/GenBank/DDBJ whole genome shotgun (WGS) entry which is preliminary data.</text>
</comment>
<sequence>MARQSWKSPRGWVVTPEGSGFSIYSPEGKRYNPRGQIFKSDWGIPPDVISHYLTV</sequence>
<accession>X0WPI8</accession>
<evidence type="ECO:0000313" key="1">
    <source>
        <dbReference type="EMBL" id="GAG26423.1"/>
    </source>
</evidence>
<protein>
    <submittedName>
        <fullName evidence="1">Uncharacterized protein</fullName>
    </submittedName>
</protein>